<comment type="similarity">
    <text evidence="5">Belongs to the SAT4 family.</text>
</comment>
<dbReference type="EMBL" id="JAFIMR010000065">
    <property type="protein sequence ID" value="KAI1851451.1"/>
    <property type="molecule type" value="Genomic_DNA"/>
</dbReference>
<keyword evidence="3 6" id="KW-1133">Transmembrane helix</keyword>
<evidence type="ECO:0000256" key="2">
    <source>
        <dbReference type="ARBA" id="ARBA00022692"/>
    </source>
</evidence>
<keyword evidence="2 6" id="KW-0812">Transmembrane</keyword>
<feature type="transmembrane region" description="Helical" evidence="6">
    <location>
        <begin position="223"/>
        <end position="246"/>
    </location>
</feature>
<feature type="transmembrane region" description="Helical" evidence="6">
    <location>
        <begin position="25"/>
        <end position="47"/>
    </location>
</feature>
<evidence type="ECO:0000256" key="5">
    <source>
        <dbReference type="ARBA" id="ARBA00038359"/>
    </source>
</evidence>
<dbReference type="Proteomes" id="UP000829685">
    <property type="component" value="Unassembled WGS sequence"/>
</dbReference>
<dbReference type="PANTHER" id="PTHR33048:SF108">
    <property type="entry name" value="INTEGRAL MEMBRANE PROTEIN"/>
    <property type="match status" value="1"/>
</dbReference>
<evidence type="ECO:0000313" key="8">
    <source>
        <dbReference type="EMBL" id="KAI1851451.1"/>
    </source>
</evidence>
<organism evidence="8 9">
    <name type="scientific">Neoarthrinium moseri</name>
    <dbReference type="NCBI Taxonomy" id="1658444"/>
    <lineage>
        <taxon>Eukaryota</taxon>
        <taxon>Fungi</taxon>
        <taxon>Dikarya</taxon>
        <taxon>Ascomycota</taxon>
        <taxon>Pezizomycotina</taxon>
        <taxon>Sordariomycetes</taxon>
        <taxon>Xylariomycetidae</taxon>
        <taxon>Amphisphaeriales</taxon>
        <taxon>Apiosporaceae</taxon>
        <taxon>Neoarthrinium</taxon>
    </lineage>
</organism>
<feature type="transmembrane region" description="Helical" evidence="6">
    <location>
        <begin position="68"/>
        <end position="88"/>
    </location>
</feature>
<keyword evidence="9" id="KW-1185">Reference proteome</keyword>
<comment type="caution">
    <text evidence="8">The sequence shown here is derived from an EMBL/GenBank/DDBJ whole genome shotgun (WGS) entry which is preliminary data.</text>
</comment>
<dbReference type="AlphaFoldDB" id="A0A9P9W8Y1"/>
<dbReference type="Pfam" id="PF20684">
    <property type="entry name" value="Fung_rhodopsin"/>
    <property type="match status" value="1"/>
</dbReference>
<feature type="transmembrane region" description="Helical" evidence="6">
    <location>
        <begin position="186"/>
        <end position="211"/>
    </location>
</feature>
<accession>A0A9P9W8Y1</accession>
<feature type="domain" description="Rhodopsin" evidence="7">
    <location>
        <begin position="47"/>
        <end position="284"/>
    </location>
</feature>
<feature type="transmembrane region" description="Helical" evidence="6">
    <location>
        <begin position="146"/>
        <end position="166"/>
    </location>
</feature>
<evidence type="ECO:0000313" key="9">
    <source>
        <dbReference type="Proteomes" id="UP000829685"/>
    </source>
</evidence>
<comment type="subcellular location">
    <subcellularLocation>
        <location evidence="1">Membrane</location>
        <topology evidence="1">Multi-pass membrane protein</topology>
    </subcellularLocation>
</comment>
<dbReference type="OrthoDB" id="5378633at2759"/>
<keyword evidence="4 6" id="KW-0472">Membrane</keyword>
<evidence type="ECO:0000259" key="7">
    <source>
        <dbReference type="Pfam" id="PF20684"/>
    </source>
</evidence>
<dbReference type="PANTHER" id="PTHR33048">
    <property type="entry name" value="PTH11-LIKE INTEGRAL MEMBRANE PROTEIN (AFU_ORTHOLOGUE AFUA_5G11245)"/>
    <property type="match status" value="1"/>
</dbReference>
<gene>
    <name evidence="8" type="ORF">JX265_013198</name>
</gene>
<reference evidence="8" key="1">
    <citation type="submission" date="2021-03" db="EMBL/GenBank/DDBJ databases">
        <title>Revisited historic fungal species revealed as producer of novel bioactive compounds through whole genome sequencing and comparative genomics.</title>
        <authorList>
            <person name="Vignolle G.A."/>
            <person name="Hochenegger N."/>
            <person name="Mach R.L."/>
            <person name="Mach-Aigner A.R."/>
            <person name="Javad Rahimi M."/>
            <person name="Salim K.A."/>
            <person name="Chan C.M."/>
            <person name="Lim L.B.L."/>
            <person name="Cai F."/>
            <person name="Druzhinina I.S."/>
            <person name="U'Ren J.M."/>
            <person name="Derntl C."/>
        </authorList>
    </citation>
    <scope>NUCLEOTIDE SEQUENCE</scope>
    <source>
        <strain evidence="8">TUCIM 5799</strain>
    </source>
</reference>
<evidence type="ECO:0000256" key="3">
    <source>
        <dbReference type="ARBA" id="ARBA00022989"/>
    </source>
</evidence>
<name>A0A9P9W8Y1_9PEZI</name>
<dbReference type="InterPro" id="IPR052337">
    <property type="entry name" value="SAT4-like"/>
</dbReference>
<evidence type="ECO:0000256" key="1">
    <source>
        <dbReference type="ARBA" id="ARBA00004141"/>
    </source>
</evidence>
<evidence type="ECO:0000256" key="4">
    <source>
        <dbReference type="ARBA" id="ARBA00023136"/>
    </source>
</evidence>
<dbReference type="GO" id="GO:0016020">
    <property type="term" value="C:membrane"/>
    <property type="evidence" value="ECO:0007669"/>
    <property type="project" value="UniProtKB-SubCell"/>
</dbReference>
<feature type="transmembrane region" description="Helical" evidence="6">
    <location>
        <begin position="108"/>
        <end position="134"/>
    </location>
</feature>
<evidence type="ECO:0000256" key="6">
    <source>
        <dbReference type="SAM" id="Phobius"/>
    </source>
</evidence>
<sequence>MDTIYPGAAAPPEGMSVNLDSPQDVLRTVNFVTQGLTLAFVSIFVALRSYAKLKVLGGSFGFEDYATLIAYLMMIGYCTCGIFLSVHGGGLNQWEVRKGELEPFLKSAYAVTIHYAPMALFCKLALLLLIARVFGSVYKKTIQGIYVFMGMLVAYYVAGLVIKIRICSPISAYWHSEYGKCLDQSAIITADSILSVISDLAILLLPTPLTWSLNMPNKKKLRVIGVLCAGGLATAFSIYRLGVIIAEGKSSNQTIVFVKVVLSGNAEAGIGIICACLPAVNALIIRRKQRYMYSATHTRNYGPSRANETAAGTRIYVKHDFHLESTPRVEKEVGDNAFELHSDDSQLVANAQADPKDSWSTKSA</sequence>
<feature type="transmembrane region" description="Helical" evidence="6">
    <location>
        <begin position="266"/>
        <end position="285"/>
    </location>
</feature>
<dbReference type="InterPro" id="IPR049326">
    <property type="entry name" value="Rhodopsin_dom_fungi"/>
</dbReference>
<proteinExistence type="inferred from homology"/>
<protein>
    <recommendedName>
        <fullName evidence="7">Rhodopsin domain-containing protein</fullName>
    </recommendedName>
</protein>